<dbReference type="Proteomes" id="UP000224006">
    <property type="component" value="Unassembled WGS sequence"/>
</dbReference>
<feature type="compositionally biased region" description="Low complexity" evidence="1">
    <location>
        <begin position="205"/>
        <end position="220"/>
    </location>
</feature>
<dbReference type="InterPro" id="IPR055588">
    <property type="entry name" value="DUF7164"/>
</dbReference>
<dbReference type="VEuPathDB" id="ToxoDB:BESB_074970"/>
<feature type="region of interest" description="Disordered" evidence="1">
    <location>
        <begin position="877"/>
        <end position="900"/>
    </location>
</feature>
<gene>
    <name evidence="3" type="ORF">BESB_074970</name>
</gene>
<feature type="compositionally biased region" description="Low complexity" evidence="1">
    <location>
        <begin position="877"/>
        <end position="886"/>
    </location>
</feature>
<feature type="compositionally biased region" description="Basic and acidic residues" evidence="1">
    <location>
        <begin position="365"/>
        <end position="374"/>
    </location>
</feature>
<dbReference type="KEGG" id="bbes:BESB_074970"/>
<organism evidence="3 4">
    <name type="scientific">Besnoitia besnoiti</name>
    <name type="common">Apicomplexan protozoan</name>
    <dbReference type="NCBI Taxonomy" id="94643"/>
    <lineage>
        <taxon>Eukaryota</taxon>
        <taxon>Sar</taxon>
        <taxon>Alveolata</taxon>
        <taxon>Apicomplexa</taxon>
        <taxon>Conoidasida</taxon>
        <taxon>Coccidia</taxon>
        <taxon>Eucoccidiorida</taxon>
        <taxon>Eimeriorina</taxon>
        <taxon>Sarcocystidae</taxon>
        <taxon>Besnoitia</taxon>
    </lineage>
</organism>
<sequence>MTHSACARCRQFFPSCLGCAARHVAVSSALLLALCVSGCLLWCVDFPPSWRSFSFQPTPPRAESAASTSTGETVGAAHGGSRGCRSALCLSGARPGRESEGRWMLRDDALPAQYTELAPYGAGLSLGSLSHRLATTIRRPAASLRERLLGPLYGGGRFLTLLSEDLASAPAALGRPGRDVSPVERLEEIMLVLKQTAKTAKEAEAFASPLPSGSPVSPASPAAPPRPPPPARPPPPVFALPAIPPGPASVATPLEAAALHAEPLPGVDFPASRAFMLFVPQTYDLGGEAREQVEQAFGFVESWRYVFGVPEDPAREPLVATSKLPGFTALAETHFVHSGIAVAGRRHQVWQPSLLRFRQRLAETRRRRAREATPRGEPAPEGDAPRPRRLRQMKNPLERLHTKEHRVVESPVVNDLLFVTESTTTAANVPWICDELASFGSLENFRRDLIARLQLALARRPRASQREVRERTKRRPLFFESDDDSQSRETAWAKVEHAWEDEDPQTRQGSADGPRARGPATPEARGDARRQGRGSPSDARPPNTAPFSAPPLGPREAGSVSRCIVVRLTIEATQRSELWAIHPAMHSVSALTHPLLEWILLQYDLAMRSDNDTFLTPALLRRENTPWLAYVATPPAGTDAGGVEQFESGSEDANAARGADVGGLRTRRVDPTNEAASVATGEVKFAFFTGEGGYTVSQNRRMLPRYAAILGLRYQGLTNVGSTWYARPADMVQAARLTVKIGEFLLKVDPVFRRSVGIWPDWYRGVLLLYSAALALNHLIDREALFIRGDLLDTLSTADVDWRTAPALHIHCWHTSDFFSKFAFSAGKYPLSMFDALEFDYFDVRWFAFANASNGRLRRDLQARSLQALKEFGAWEATPAPSAEESAAGEDEGELSHPSVASRGSLHASFSPSPAAVVAAPLSPVLASFLAYPLQSCPFETPFPVIEVGEETGERCCPTRCVSPPEAAARDDEGDEDDDCCRREEAQVRCAAPPCAHPTELLMLGERLLAPAGGPDRPLPMEPGASPHEGVAEARGDTAGDSQGPSEGAGEHRGEPREPAAATCSTFFPFPFDGGRQCCATLKDCAGLPLRENSACCWRGNFTPCSTENGVPCAPHFLVQPLYASVASPGGGSRSATSASMPDSLDAFSPFFESSSLSLAGGAFYAAHETGSSVDALRGFRQLLRAEAFV</sequence>
<dbReference type="RefSeq" id="XP_029218354.1">
    <property type="nucleotide sequence ID" value="XM_029365870.1"/>
</dbReference>
<evidence type="ECO:0000256" key="1">
    <source>
        <dbReference type="SAM" id="MobiDB-lite"/>
    </source>
</evidence>
<evidence type="ECO:0000313" key="3">
    <source>
        <dbReference type="EMBL" id="PFH34345.1"/>
    </source>
</evidence>
<feature type="compositionally biased region" description="Pro residues" evidence="1">
    <location>
        <begin position="221"/>
        <end position="237"/>
    </location>
</feature>
<dbReference type="OrthoDB" id="331818at2759"/>
<feature type="region of interest" description="Disordered" evidence="1">
    <location>
        <begin position="1011"/>
        <end position="1060"/>
    </location>
</feature>
<name>A0A2A9M8P7_BESBE</name>
<accession>A0A2A9M8P7</accession>
<feature type="domain" description="DUF7164" evidence="2">
    <location>
        <begin position="680"/>
        <end position="829"/>
    </location>
</feature>
<feature type="region of interest" description="Disordered" evidence="1">
    <location>
        <begin position="61"/>
        <end position="83"/>
    </location>
</feature>
<feature type="compositionally biased region" description="Basic and acidic residues" evidence="1">
    <location>
        <begin position="1049"/>
        <end position="1058"/>
    </location>
</feature>
<proteinExistence type="predicted"/>
<feature type="region of interest" description="Disordered" evidence="1">
    <location>
        <begin position="477"/>
        <end position="558"/>
    </location>
</feature>
<feature type="region of interest" description="Disordered" evidence="1">
    <location>
        <begin position="365"/>
        <end position="391"/>
    </location>
</feature>
<comment type="caution">
    <text evidence="3">The sequence shown here is derived from an EMBL/GenBank/DDBJ whole genome shotgun (WGS) entry which is preliminary data.</text>
</comment>
<protein>
    <recommendedName>
        <fullName evidence="2">DUF7164 domain-containing protein</fullName>
    </recommendedName>
</protein>
<evidence type="ECO:0000259" key="2">
    <source>
        <dbReference type="Pfam" id="PF23741"/>
    </source>
</evidence>
<feature type="region of interest" description="Disordered" evidence="1">
    <location>
        <begin position="204"/>
        <end position="237"/>
    </location>
</feature>
<evidence type="ECO:0000313" key="4">
    <source>
        <dbReference type="Proteomes" id="UP000224006"/>
    </source>
</evidence>
<reference evidence="3 4" key="1">
    <citation type="submission" date="2017-09" db="EMBL/GenBank/DDBJ databases">
        <title>Genome sequencing of Besnoitia besnoiti strain Bb-Ger1.</title>
        <authorList>
            <person name="Schares G."/>
            <person name="Venepally P."/>
            <person name="Lorenzi H.A."/>
        </authorList>
    </citation>
    <scope>NUCLEOTIDE SEQUENCE [LARGE SCALE GENOMIC DNA]</scope>
    <source>
        <strain evidence="3 4">Bb-Ger1</strain>
    </source>
</reference>
<dbReference type="Pfam" id="PF23741">
    <property type="entry name" value="DUF7164"/>
    <property type="match status" value="1"/>
</dbReference>
<keyword evidence="4" id="KW-1185">Reference proteome</keyword>
<dbReference type="EMBL" id="NWUJ01000007">
    <property type="protein sequence ID" value="PFH34345.1"/>
    <property type="molecule type" value="Genomic_DNA"/>
</dbReference>
<dbReference type="STRING" id="94643.A0A2A9M8P7"/>
<dbReference type="AlphaFoldDB" id="A0A2A9M8P7"/>
<dbReference type="GeneID" id="40312423"/>